<evidence type="ECO:0000313" key="2">
    <source>
        <dbReference type="Proteomes" id="UP000501849"/>
    </source>
</evidence>
<name>A0A6H0S8N5_9MYCO</name>
<evidence type="ECO:0008006" key="3">
    <source>
        <dbReference type="Google" id="ProtNLM"/>
    </source>
</evidence>
<keyword evidence="2" id="KW-1185">Reference proteome</keyword>
<protein>
    <recommendedName>
        <fullName evidence="3">Aminoglycoside phosphotransferase domain-containing protein</fullName>
    </recommendedName>
</protein>
<evidence type="ECO:0000313" key="1">
    <source>
        <dbReference type="EMBL" id="QIV83644.1"/>
    </source>
</evidence>
<accession>A0A6H0S8N5</accession>
<dbReference type="AlphaFoldDB" id="A0A6H0S8N5"/>
<dbReference type="SUPFAM" id="SSF56112">
    <property type="entry name" value="Protein kinase-like (PK-like)"/>
    <property type="match status" value="1"/>
</dbReference>
<gene>
    <name evidence="1" type="ORF">EXE63_24210</name>
</gene>
<dbReference type="KEGG" id="mfre:EXE63_24210"/>
<dbReference type="InterPro" id="IPR011009">
    <property type="entry name" value="Kinase-like_dom_sf"/>
</dbReference>
<organism evidence="1 2">
    <name type="scientific">Mycolicibacterium frederiksbergense</name>
    <dbReference type="NCBI Taxonomy" id="117567"/>
    <lineage>
        <taxon>Bacteria</taxon>
        <taxon>Bacillati</taxon>
        <taxon>Actinomycetota</taxon>
        <taxon>Actinomycetes</taxon>
        <taxon>Mycobacteriales</taxon>
        <taxon>Mycobacteriaceae</taxon>
        <taxon>Mycolicibacterium</taxon>
    </lineage>
</organism>
<dbReference type="RefSeq" id="WP_168144022.1">
    <property type="nucleotide sequence ID" value="NZ_CP038799.1"/>
</dbReference>
<sequence>MTRWARTDHGLLFPAEPDALRVAGVEFLTTALHGFGTLDADNRVTAVTRFEECGGGSTGRKALIDVEYLRPGLPTELFVKFSRDFDNPRRDRGKSQMDLEVRFAALSTTTALPVAVPVCVFGAYQAEDCSGILITERIGYESAGIERHYDKCLDYSMPDQLGHYTALLSGVARLAGAHRAGQLPPSVDDEFRFDPERVTVGQRVRHGDAELAYRIRRLAEFAAEHPGLLPEVANSAGFVDRMLADVGRIAAAEDTVMSWLHDTGAHSALCHWNANVDNAWFWREHDGALRCGLMDWGCVSVMNVAMALWGALCSAETDLWRNHLDELLEHFATEYAAAGGPALDLSLLRTQLMLYVAVMGVAWLLEVPDIVRTAVPDLADVADRRDPRIAGTEAVRAPLLMLSNALYLWDTEDFGALLDRMPT</sequence>
<reference evidence="1 2" key="1">
    <citation type="submission" date="2019-04" db="EMBL/GenBank/DDBJ databases">
        <title>Draft, Whole-Genome Sequence of the Anthracene-degrading Mycobacterium frederiksbergense LB501T, Isolated from a Polycyclic Aromatic Hydrocarbon (PAH)-Contaminated Soil.</title>
        <authorList>
            <person name="Augelletti F."/>
        </authorList>
    </citation>
    <scope>NUCLEOTIDE SEQUENCE [LARGE SCALE GENOMIC DNA]</scope>
    <source>
        <strain evidence="1 2">LB 501T</strain>
    </source>
</reference>
<dbReference type="Proteomes" id="UP000501849">
    <property type="component" value="Chromosome"/>
</dbReference>
<dbReference type="EMBL" id="CP038799">
    <property type="protein sequence ID" value="QIV83644.1"/>
    <property type="molecule type" value="Genomic_DNA"/>
</dbReference>
<proteinExistence type="predicted"/>